<feature type="compositionally biased region" description="Low complexity" evidence="1">
    <location>
        <begin position="165"/>
        <end position="174"/>
    </location>
</feature>
<feature type="compositionally biased region" description="Low complexity" evidence="1">
    <location>
        <begin position="97"/>
        <end position="107"/>
    </location>
</feature>
<gene>
    <name evidence="3" type="primary">LOC117648398</name>
</gene>
<evidence type="ECO:0000313" key="3">
    <source>
        <dbReference type="RefSeq" id="XP_034246796.1"/>
    </source>
</evidence>
<keyword evidence="2" id="KW-1185">Reference proteome</keyword>
<organism evidence="3">
    <name type="scientific">Thrips palmi</name>
    <name type="common">Melon thrips</name>
    <dbReference type="NCBI Taxonomy" id="161013"/>
    <lineage>
        <taxon>Eukaryota</taxon>
        <taxon>Metazoa</taxon>
        <taxon>Ecdysozoa</taxon>
        <taxon>Arthropoda</taxon>
        <taxon>Hexapoda</taxon>
        <taxon>Insecta</taxon>
        <taxon>Pterygota</taxon>
        <taxon>Neoptera</taxon>
        <taxon>Paraneoptera</taxon>
        <taxon>Thysanoptera</taxon>
        <taxon>Terebrantia</taxon>
        <taxon>Thripoidea</taxon>
        <taxon>Thripidae</taxon>
        <taxon>Thrips</taxon>
    </lineage>
</organism>
<dbReference type="AlphaFoldDB" id="A0A6P8Z8W9"/>
<evidence type="ECO:0000256" key="1">
    <source>
        <dbReference type="SAM" id="MobiDB-lite"/>
    </source>
</evidence>
<evidence type="ECO:0000313" key="2">
    <source>
        <dbReference type="Proteomes" id="UP000515158"/>
    </source>
</evidence>
<proteinExistence type="predicted"/>
<dbReference type="KEGG" id="tpal:117648398"/>
<feature type="region of interest" description="Disordered" evidence="1">
    <location>
        <begin position="1"/>
        <end position="198"/>
    </location>
</feature>
<protein>
    <submittedName>
        <fullName evidence="3">Uncharacterized protein PB18E9.04c-like</fullName>
    </submittedName>
</protein>
<dbReference type="RefSeq" id="XP_034246796.1">
    <property type="nucleotide sequence ID" value="XM_034390905.1"/>
</dbReference>
<dbReference type="Proteomes" id="UP000515158">
    <property type="component" value="Unplaced"/>
</dbReference>
<dbReference type="InParanoid" id="A0A6P8Z8W9"/>
<feature type="compositionally biased region" description="Low complexity" evidence="1">
    <location>
        <begin position="231"/>
        <end position="241"/>
    </location>
</feature>
<feature type="compositionally biased region" description="Low complexity" evidence="1">
    <location>
        <begin position="122"/>
        <end position="158"/>
    </location>
</feature>
<reference evidence="3" key="1">
    <citation type="submission" date="2025-08" db="UniProtKB">
        <authorList>
            <consortium name="RefSeq"/>
        </authorList>
    </citation>
    <scope>IDENTIFICATION</scope>
    <source>
        <tissue evidence="3">Total insect</tissue>
    </source>
</reference>
<sequence length="241" mass="25523">MLRPDAATLPPPLPLSAEDLADATTPSQPAKVAHHRFKPITSPTLPPPPTTPFVRSFVPRSKATRSPPELDAEAKRDRYKVSASVLANKDRFKLGRPTPSTATTATSGENVDERTNEALDVADSLPAASSSTSTVAVAEDSAETSSTETSPASSSTPSASPPPSTASSDEPSSTRTPLIRPRPAYFGQSATAVPRHRFSSRIKNTDYILAAVALPPAPRGRDFDDEDSTEETTATTEFQQV</sequence>
<feature type="region of interest" description="Disordered" evidence="1">
    <location>
        <begin position="215"/>
        <end position="241"/>
    </location>
</feature>
<dbReference type="GeneID" id="117648398"/>
<accession>A0A6P8Z8W9</accession>
<name>A0A6P8Z8W9_THRPL</name>